<feature type="region of interest" description="Disordered" evidence="1">
    <location>
        <begin position="336"/>
        <end position="363"/>
    </location>
</feature>
<evidence type="ECO:0000313" key="3">
    <source>
        <dbReference type="EMBL" id="MFC6905565.1"/>
    </source>
</evidence>
<proteinExistence type="predicted"/>
<name>A0ABD5V8Q7_9EURY</name>
<gene>
    <name evidence="3" type="ORF">ACFQGH_10205</name>
</gene>
<evidence type="ECO:0000313" key="4">
    <source>
        <dbReference type="Proteomes" id="UP001596312"/>
    </source>
</evidence>
<keyword evidence="4" id="KW-1185">Reference proteome</keyword>
<dbReference type="RefSeq" id="WP_340604086.1">
    <property type="nucleotide sequence ID" value="NZ_JBBMXV010000003.1"/>
</dbReference>
<dbReference type="EMBL" id="JBHSXQ010000003">
    <property type="protein sequence ID" value="MFC6905565.1"/>
    <property type="molecule type" value="Genomic_DNA"/>
</dbReference>
<protein>
    <submittedName>
        <fullName evidence="3">Polysaccharide deacetylase family protein</fullName>
    </submittedName>
</protein>
<comment type="caution">
    <text evidence="3">The sequence shown here is derived from an EMBL/GenBank/DDBJ whole genome shotgun (WGS) entry which is preliminary data.</text>
</comment>
<dbReference type="InterPro" id="IPR002509">
    <property type="entry name" value="NODB_dom"/>
</dbReference>
<dbReference type="Gene3D" id="3.20.20.370">
    <property type="entry name" value="Glycoside hydrolase/deacetylase"/>
    <property type="match status" value="1"/>
</dbReference>
<accession>A0ABD5V8Q7</accession>
<dbReference type="InterPro" id="IPR011330">
    <property type="entry name" value="Glyco_hydro/deAcase_b/a-brl"/>
</dbReference>
<dbReference type="Proteomes" id="UP001596312">
    <property type="component" value="Unassembled WGS sequence"/>
</dbReference>
<dbReference type="InterPro" id="IPR006311">
    <property type="entry name" value="TAT_signal"/>
</dbReference>
<sequence>MRDTTGVHPGRRSFLRSVGAGAAAIGASGFLSGAGAAQEDAEDDEPAGYLSIVYDDSPAEDYEMYQVHREYDAPGCTAACPGLMDSSESWLTTEQLQEMHEFGWEVMSHTVDHRALGEVPIEADIAEGDDRIYAQTNNQGRFEGDPIVVIGEDGEAEGTVAGNGEDDTGLYIELEEPIGESFAADGAVVRYTDEFTEEILADSRTQLEEMVGEGQVTGFIYPYERDDGFVGEVISDYYDAAPRRDGAGGLNSEHDPDPHELSRRYMETDHMDEADIEQFLDNVANEPDYGILAGHSQYETMPPERLEFVLEEAQRRDIEVVTIQEALDVFGVVDAPEEAEEGEEADDDPGDENGGDGAGDDDSEGLIARILSFFRSLFD</sequence>
<dbReference type="AlphaFoldDB" id="A0ABD5V8Q7"/>
<dbReference type="CDD" id="cd10970">
    <property type="entry name" value="CE4_DAC_u1_6s"/>
    <property type="match status" value="1"/>
</dbReference>
<evidence type="ECO:0000259" key="2">
    <source>
        <dbReference type="Pfam" id="PF01522"/>
    </source>
</evidence>
<evidence type="ECO:0000256" key="1">
    <source>
        <dbReference type="SAM" id="MobiDB-lite"/>
    </source>
</evidence>
<feature type="domain" description="NodB homology" evidence="2">
    <location>
        <begin position="45"/>
        <end position="130"/>
    </location>
</feature>
<reference evidence="3 4" key="1">
    <citation type="journal article" date="2019" name="Int. J. Syst. Evol. Microbiol.">
        <title>The Global Catalogue of Microorganisms (GCM) 10K type strain sequencing project: providing services to taxonomists for standard genome sequencing and annotation.</title>
        <authorList>
            <consortium name="The Broad Institute Genomics Platform"/>
            <consortium name="The Broad Institute Genome Sequencing Center for Infectious Disease"/>
            <person name="Wu L."/>
            <person name="Ma J."/>
        </authorList>
    </citation>
    <scope>NUCLEOTIDE SEQUENCE [LARGE SCALE GENOMIC DNA]</scope>
    <source>
        <strain evidence="3 4">CGMCC 1.3240</strain>
    </source>
</reference>
<organism evidence="3 4">
    <name type="scientific">Halalkalicoccus tibetensis</name>
    <dbReference type="NCBI Taxonomy" id="175632"/>
    <lineage>
        <taxon>Archaea</taxon>
        <taxon>Methanobacteriati</taxon>
        <taxon>Methanobacteriota</taxon>
        <taxon>Stenosarchaea group</taxon>
        <taxon>Halobacteria</taxon>
        <taxon>Halobacteriales</taxon>
        <taxon>Halococcaceae</taxon>
        <taxon>Halalkalicoccus</taxon>
    </lineage>
</organism>
<dbReference type="Pfam" id="PF01522">
    <property type="entry name" value="Polysacc_deac_1"/>
    <property type="match status" value="1"/>
</dbReference>
<dbReference type="PROSITE" id="PS51318">
    <property type="entry name" value="TAT"/>
    <property type="match status" value="1"/>
</dbReference>
<dbReference type="SUPFAM" id="SSF88713">
    <property type="entry name" value="Glycoside hydrolase/deacetylase"/>
    <property type="match status" value="1"/>
</dbReference>